<accession>A0AAD4I5T8</accession>
<feature type="compositionally biased region" description="Acidic residues" evidence="1">
    <location>
        <begin position="190"/>
        <end position="207"/>
    </location>
</feature>
<reference evidence="2" key="1">
    <citation type="submission" date="2023-02" db="EMBL/GenBank/DDBJ databases">
        <authorList>
            <person name="Palmer J.M."/>
        </authorList>
    </citation>
    <scope>NUCLEOTIDE SEQUENCE</scope>
    <source>
        <strain evidence="2">FW57</strain>
    </source>
</reference>
<evidence type="ECO:0000256" key="1">
    <source>
        <dbReference type="SAM" id="MobiDB-lite"/>
    </source>
</evidence>
<dbReference type="EMBL" id="JAHCVI010000001">
    <property type="protein sequence ID" value="KAG7294555.1"/>
    <property type="molecule type" value="Genomic_DNA"/>
</dbReference>
<feature type="region of interest" description="Disordered" evidence="1">
    <location>
        <begin position="170"/>
        <end position="269"/>
    </location>
</feature>
<gene>
    <name evidence="2" type="ORF">NEMBOFW57_004630</name>
</gene>
<evidence type="ECO:0000313" key="2">
    <source>
        <dbReference type="EMBL" id="KAG7294555.1"/>
    </source>
</evidence>
<proteinExistence type="predicted"/>
<sequence length="314" mass="36009">MGQDLATNLEGYNIIQESLALRTIITQTIYAGDEDDGHREFVRKTRLNRSNLGQHLVTKNGSDGTGRVSISSCYDGFLDMAFARDTCPLDRSGWRGEVVVDLADVRKIRAFQGDGPTPTVYRLFADPSSPVMRERLERKALRLGNLPSLEPYPPWEKMTHEQRPCFTVRGKTFHSTSIGVNRGKPKEHEQEDEQEDVQEDKQEDEEVGEAKGEKKDQEHREEVQENVEEDPEGGEEDQEDVEEDRENVEGEEHEHEHEHENKQEHKKEVEVEAKVEAEVVGMLEDELEDKRQDEEDEIKGERCEVLEVESEGVL</sequence>
<feature type="compositionally biased region" description="Acidic residues" evidence="1">
    <location>
        <begin position="224"/>
        <end position="246"/>
    </location>
</feature>
<dbReference type="AlphaFoldDB" id="A0AAD4I5T8"/>
<comment type="caution">
    <text evidence="2">The sequence shown here is derived from an EMBL/GenBank/DDBJ whole genome shotgun (WGS) entry which is preliminary data.</text>
</comment>
<protein>
    <submittedName>
        <fullName evidence="2">Uncharacterized protein</fullName>
    </submittedName>
</protein>
<feature type="compositionally biased region" description="Basic and acidic residues" evidence="1">
    <location>
        <begin position="247"/>
        <end position="269"/>
    </location>
</feature>
<keyword evidence="3" id="KW-1185">Reference proteome</keyword>
<name>A0AAD4I5T8_9PEZI</name>
<organism evidence="2 3">
    <name type="scientific">Staphylotrichum longicolle</name>
    <dbReference type="NCBI Taxonomy" id="669026"/>
    <lineage>
        <taxon>Eukaryota</taxon>
        <taxon>Fungi</taxon>
        <taxon>Dikarya</taxon>
        <taxon>Ascomycota</taxon>
        <taxon>Pezizomycotina</taxon>
        <taxon>Sordariomycetes</taxon>
        <taxon>Sordariomycetidae</taxon>
        <taxon>Sordariales</taxon>
        <taxon>Chaetomiaceae</taxon>
        <taxon>Staphylotrichum</taxon>
    </lineage>
</organism>
<evidence type="ECO:0000313" key="3">
    <source>
        <dbReference type="Proteomes" id="UP001197093"/>
    </source>
</evidence>
<feature type="compositionally biased region" description="Basic and acidic residues" evidence="1">
    <location>
        <begin position="208"/>
        <end position="223"/>
    </location>
</feature>
<dbReference type="Proteomes" id="UP001197093">
    <property type="component" value="Unassembled WGS sequence"/>
</dbReference>